<reference evidence="1" key="1">
    <citation type="submission" date="2016-05" db="EMBL/GenBank/DDBJ databases">
        <authorList>
            <person name="Lavstsen T."/>
            <person name="Jespersen J.S."/>
        </authorList>
    </citation>
    <scope>NUCLEOTIDE SEQUENCE</scope>
    <source>
        <tissue evidence="1">Brain</tissue>
    </source>
</reference>
<proteinExistence type="predicted"/>
<dbReference type="AlphaFoldDB" id="A0A1A8UUQ1"/>
<accession>A0A1A8UUQ1</accession>
<protein>
    <submittedName>
        <fullName evidence="1">Basonuclin 2</fullName>
    </submittedName>
</protein>
<reference evidence="1" key="2">
    <citation type="submission" date="2016-06" db="EMBL/GenBank/DDBJ databases">
        <title>The genome of a short-lived fish provides insights into sex chromosome evolution and the genetic control of aging.</title>
        <authorList>
            <person name="Reichwald K."/>
            <person name="Felder M."/>
            <person name="Petzold A."/>
            <person name="Koch P."/>
            <person name="Groth M."/>
            <person name="Platzer M."/>
        </authorList>
    </citation>
    <scope>NUCLEOTIDE SEQUENCE</scope>
    <source>
        <tissue evidence="1">Brain</tissue>
    </source>
</reference>
<name>A0A1A8UUQ1_NOTFU</name>
<dbReference type="EMBL" id="HAEJ01010874">
    <property type="protein sequence ID" value="SBS51331.1"/>
    <property type="molecule type" value="Transcribed_RNA"/>
</dbReference>
<organism evidence="1">
    <name type="scientific">Nothobranchius furzeri</name>
    <name type="common">Turquoise killifish</name>
    <dbReference type="NCBI Taxonomy" id="105023"/>
    <lineage>
        <taxon>Eukaryota</taxon>
        <taxon>Metazoa</taxon>
        <taxon>Chordata</taxon>
        <taxon>Craniata</taxon>
        <taxon>Vertebrata</taxon>
        <taxon>Euteleostomi</taxon>
        <taxon>Actinopterygii</taxon>
        <taxon>Neopterygii</taxon>
        <taxon>Teleostei</taxon>
        <taxon>Neoteleostei</taxon>
        <taxon>Acanthomorphata</taxon>
        <taxon>Ovalentaria</taxon>
        <taxon>Atherinomorphae</taxon>
        <taxon>Cyprinodontiformes</taxon>
        <taxon>Nothobranchiidae</taxon>
        <taxon>Nothobranchius</taxon>
    </lineage>
</organism>
<evidence type="ECO:0000313" key="1">
    <source>
        <dbReference type="EMBL" id="SBS51331.1"/>
    </source>
</evidence>
<sequence length="94" mass="10660">MEETNLKGKMRFYCFKQKKANILPSDHTPGHQKRFAQSASLAQTTGVNLKYLIRAASGINYSAILHGTKREKRDGKRMKTPDLIIAVQFVHVTE</sequence>
<gene>
    <name evidence="1" type="primary">BNC2</name>
</gene>